<sequence>MTSRGCRLGPSGKPALGFDVELNFPQVLSAPHIMRIILGSGMSAGTVKLLIASHDSWRNASCTAGEYRAKSNASRRSTPCRFS</sequence>
<name>A0A1D3KA37_PSEVE</name>
<evidence type="ECO:0000313" key="2">
    <source>
        <dbReference type="Proteomes" id="UP000245431"/>
    </source>
</evidence>
<dbReference type="EMBL" id="LT599585">
    <property type="protein sequence ID" value="SBW85224.1"/>
    <property type="molecule type" value="Genomic_DNA"/>
</dbReference>
<reference evidence="2" key="1">
    <citation type="submission" date="2016-07" db="EMBL/GenBank/DDBJ databases">
        <authorList>
            <person name="Florea S."/>
            <person name="Webb J.S."/>
            <person name="Jaromczyk J."/>
            <person name="Schardl C.L."/>
        </authorList>
    </citation>
    <scope>NUCLEOTIDE SEQUENCE [LARGE SCALE GENOMIC DNA]</scope>
    <source>
        <strain evidence="2">1YdBTEX2</strain>
        <plasmid evidence="2">Plasmid pve_Plasmid</plasmid>
    </source>
</reference>
<dbReference type="AlphaFoldDB" id="A0A1D3KA37"/>
<proteinExistence type="predicted"/>
<evidence type="ECO:0000313" key="1">
    <source>
        <dbReference type="EMBL" id="SBW85224.1"/>
    </source>
</evidence>
<accession>A0A1D3KA37</accession>
<dbReference type="Proteomes" id="UP000245431">
    <property type="component" value="Plasmid PVE_plasmid"/>
</dbReference>
<gene>
    <name evidence="1" type="ORF">PVE_P0184</name>
</gene>
<organism evidence="1 2">
    <name type="scientific">Pseudomonas veronii 1YdBTEX2</name>
    <dbReference type="NCBI Taxonomy" id="1295141"/>
    <lineage>
        <taxon>Bacteria</taxon>
        <taxon>Pseudomonadati</taxon>
        <taxon>Pseudomonadota</taxon>
        <taxon>Gammaproteobacteria</taxon>
        <taxon>Pseudomonadales</taxon>
        <taxon>Pseudomonadaceae</taxon>
        <taxon>Pseudomonas</taxon>
    </lineage>
</organism>
<keyword evidence="1" id="KW-0614">Plasmid</keyword>
<geneLocation type="plasmid" evidence="2">
    <name>pve_Plasmid</name>
</geneLocation>
<protein>
    <submittedName>
        <fullName evidence="1">Uncharacterized protein</fullName>
    </submittedName>
</protein>